<gene>
    <name evidence="3" type="ORF">DBV15_06024</name>
</gene>
<proteinExistence type="predicted"/>
<feature type="compositionally biased region" description="Basic and acidic residues" evidence="2">
    <location>
        <begin position="458"/>
        <end position="468"/>
    </location>
</feature>
<feature type="coiled-coil region" evidence="1">
    <location>
        <begin position="176"/>
        <end position="203"/>
    </location>
</feature>
<feature type="compositionally biased region" description="Polar residues" evidence="2">
    <location>
        <begin position="7"/>
        <end position="20"/>
    </location>
</feature>
<dbReference type="AlphaFoldDB" id="A0A4S2L8R7"/>
<organism evidence="3 4">
    <name type="scientific">Temnothorax longispinosus</name>
    <dbReference type="NCBI Taxonomy" id="300112"/>
    <lineage>
        <taxon>Eukaryota</taxon>
        <taxon>Metazoa</taxon>
        <taxon>Ecdysozoa</taxon>
        <taxon>Arthropoda</taxon>
        <taxon>Hexapoda</taxon>
        <taxon>Insecta</taxon>
        <taxon>Pterygota</taxon>
        <taxon>Neoptera</taxon>
        <taxon>Endopterygota</taxon>
        <taxon>Hymenoptera</taxon>
        <taxon>Apocrita</taxon>
        <taxon>Aculeata</taxon>
        <taxon>Formicoidea</taxon>
        <taxon>Formicidae</taxon>
        <taxon>Myrmicinae</taxon>
        <taxon>Temnothorax</taxon>
    </lineage>
</organism>
<dbReference type="STRING" id="300112.A0A4S2L8R7"/>
<name>A0A4S2L8R7_9HYME</name>
<feature type="region of interest" description="Disordered" evidence="2">
    <location>
        <begin position="502"/>
        <end position="545"/>
    </location>
</feature>
<evidence type="ECO:0000256" key="1">
    <source>
        <dbReference type="SAM" id="Coils"/>
    </source>
</evidence>
<dbReference type="Proteomes" id="UP000310200">
    <property type="component" value="Unassembled WGS sequence"/>
</dbReference>
<dbReference type="EMBL" id="QBLH01000250">
    <property type="protein sequence ID" value="TGZ56959.1"/>
    <property type="molecule type" value="Genomic_DNA"/>
</dbReference>
<protein>
    <submittedName>
        <fullName evidence="3">Pericentrin</fullName>
    </submittedName>
</protein>
<feature type="coiled-coil region" evidence="1">
    <location>
        <begin position="250"/>
        <end position="309"/>
    </location>
</feature>
<evidence type="ECO:0000313" key="4">
    <source>
        <dbReference type="Proteomes" id="UP000310200"/>
    </source>
</evidence>
<sequence length="560" mass="64665">MTRRMSDVQSGTSSPSSFSNKDQEIHHLQKFLKEKDKVIRQMSDDSKSLQRALETIKSKMKESGNIVELRRELKEERRLNEELRDTVQRLQKELQDLQDVSARRSQENSDIEDMVQQALHISVRLDKQLMQVIKNDEVVDGIATEDQRTNIRKDNELVRRLEDDLEIEPDITRHQIAEYEDRILQLKADLTEETKKVVKLDKELISERNAVEFLKTQIEEHRRMAELKQIRENKLIEFLQTKLKASLENEEKLHNDLASMNMEVENASRNLPNFAAIVQNESDRTSENLEESREHNAELREDMENEMSIKYEKLEIPMEERERLINSLALTNGLKKILEVDLGRTTEELTLASNHSPARERKDDNVSQNNNQVHYFYETYKTKAIERKQVQTIGAQPAPRVIIIPLSTSTSVTPKVPILPRLVNVQMVGAGQSAVSRATSTSKIDKKRHAANEQQPESSREKKKYENHEKRLYKIQSVQKVRPPSKISTRVKAKKALELIKKQMQEASSDSELSEDERSIEQRQPTEPTQPIKSPNSSKKQILSKSGACIIYNVPAKSGP</sequence>
<feature type="coiled-coil region" evidence="1">
    <location>
        <begin position="39"/>
        <end position="107"/>
    </location>
</feature>
<evidence type="ECO:0000256" key="2">
    <source>
        <dbReference type="SAM" id="MobiDB-lite"/>
    </source>
</evidence>
<comment type="caution">
    <text evidence="3">The sequence shown here is derived from an EMBL/GenBank/DDBJ whole genome shotgun (WGS) entry which is preliminary data.</text>
</comment>
<feature type="region of interest" description="Disordered" evidence="2">
    <location>
        <begin position="1"/>
        <end position="26"/>
    </location>
</feature>
<accession>A0A4S2L8R7</accession>
<reference evidence="3 4" key="1">
    <citation type="journal article" date="2019" name="Philos. Trans. R. Soc. Lond., B, Biol. Sci.">
        <title>Ant behaviour and brain gene expression of defending hosts depend on the ecological success of the intruding social parasite.</title>
        <authorList>
            <person name="Kaur R."/>
            <person name="Stoldt M."/>
            <person name="Jongepier E."/>
            <person name="Feldmeyer B."/>
            <person name="Menzel F."/>
            <person name="Bornberg-Bauer E."/>
            <person name="Foitzik S."/>
        </authorList>
    </citation>
    <scope>NUCLEOTIDE SEQUENCE [LARGE SCALE GENOMIC DNA]</scope>
    <source>
        <tissue evidence="3">Whole body</tissue>
    </source>
</reference>
<feature type="compositionally biased region" description="Polar residues" evidence="2">
    <location>
        <begin position="433"/>
        <end position="442"/>
    </location>
</feature>
<evidence type="ECO:0000313" key="3">
    <source>
        <dbReference type="EMBL" id="TGZ56959.1"/>
    </source>
</evidence>
<keyword evidence="1" id="KW-0175">Coiled coil</keyword>
<keyword evidence="4" id="KW-1185">Reference proteome</keyword>
<feature type="region of interest" description="Disordered" evidence="2">
    <location>
        <begin position="431"/>
        <end position="468"/>
    </location>
</feature>
<feature type="compositionally biased region" description="Polar residues" evidence="2">
    <location>
        <begin position="522"/>
        <end position="544"/>
    </location>
</feature>